<dbReference type="InterPro" id="IPR044837">
    <property type="entry name" value="REM16-like"/>
</dbReference>
<evidence type="ECO:0000256" key="4">
    <source>
        <dbReference type="ARBA" id="ARBA00023163"/>
    </source>
</evidence>
<dbReference type="InterPro" id="IPR015300">
    <property type="entry name" value="DNA-bd_pseudobarrel_sf"/>
</dbReference>
<feature type="domain" description="TF-B3" evidence="8">
    <location>
        <begin position="701"/>
        <end position="792"/>
    </location>
</feature>
<feature type="domain" description="TF-B3" evidence="8">
    <location>
        <begin position="473"/>
        <end position="564"/>
    </location>
</feature>
<proteinExistence type="predicted"/>
<evidence type="ECO:0000256" key="7">
    <source>
        <dbReference type="SAM" id="MobiDB-lite"/>
    </source>
</evidence>
<dbReference type="GO" id="GO:0005634">
    <property type="term" value="C:nucleus"/>
    <property type="evidence" value="ECO:0007669"/>
    <property type="project" value="UniProtKB-SubCell"/>
</dbReference>
<feature type="coiled-coil region" evidence="6">
    <location>
        <begin position="385"/>
        <end position="412"/>
    </location>
</feature>
<feature type="region of interest" description="Disordered" evidence="7">
    <location>
        <begin position="570"/>
        <end position="600"/>
    </location>
</feature>
<feature type="domain" description="TF-B3" evidence="8">
    <location>
        <begin position="70"/>
        <end position="161"/>
    </location>
</feature>
<gene>
    <name evidence="9" type="ORF">LWI28_018414</name>
</gene>
<evidence type="ECO:0000313" key="10">
    <source>
        <dbReference type="Proteomes" id="UP001064489"/>
    </source>
</evidence>
<keyword evidence="10" id="KW-1185">Reference proteome</keyword>
<reference evidence="9" key="2">
    <citation type="submission" date="2023-02" db="EMBL/GenBank/DDBJ databases">
        <authorList>
            <person name="Swenson N.G."/>
            <person name="Wegrzyn J.L."/>
            <person name="Mcevoy S.L."/>
        </authorList>
    </citation>
    <scope>NUCLEOTIDE SEQUENCE</scope>
    <source>
        <strain evidence="9">91603</strain>
        <tissue evidence="9">Leaf</tissue>
    </source>
</reference>
<dbReference type="GO" id="GO:0003677">
    <property type="term" value="F:DNA binding"/>
    <property type="evidence" value="ECO:0007669"/>
    <property type="project" value="UniProtKB-KW"/>
</dbReference>
<feature type="compositionally biased region" description="Basic and acidic residues" evidence="7">
    <location>
        <begin position="574"/>
        <end position="596"/>
    </location>
</feature>
<evidence type="ECO:0000256" key="1">
    <source>
        <dbReference type="ARBA" id="ARBA00004123"/>
    </source>
</evidence>
<dbReference type="Pfam" id="PF02362">
    <property type="entry name" value="B3"/>
    <property type="match status" value="3"/>
</dbReference>
<dbReference type="CDD" id="cd10017">
    <property type="entry name" value="B3_DNA"/>
    <property type="match status" value="3"/>
</dbReference>
<dbReference type="SUPFAM" id="SSF101936">
    <property type="entry name" value="DNA-binding pseudobarrel domain"/>
    <property type="match status" value="3"/>
</dbReference>
<dbReference type="SMART" id="SM01019">
    <property type="entry name" value="B3"/>
    <property type="match status" value="3"/>
</dbReference>
<dbReference type="InterPro" id="IPR003340">
    <property type="entry name" value="B3_DNA-bd"/>
</dbReference>
<dbReference type="EMBL" id="JAJSOW010000101">
    <property type="protein sequence ID" value="KAI9181770.1"/>
    <property type="molecule type" value="Genomic_DNA"/>
</dbReference>
<dbReference type="Gene3D" id="2.40.330.10">
    <property type="entry name" value="DNA-binding pseudobarrel domain"/>
    <property type="match status" value="3"/>
</dbReference>
<keyword evidence="5" id="KW-0539">Nucleus</keyword>
<reference evidence="9" key="1">
    <citation type="journal article" date="2022" name="Plant J.">
        <title>Strategies of tolerance reflected in two North American maple genomes.</title>
        <authorList>
            <person name="McEvoy S.L."/>
            <person name="Sezen U.U."/>
            <person name="Trouern-Trend A."/>
            <person name="McMahon S.M."/>
            <person name="Schaberg P.G."/>
            <person name="Yang J."/>
            <person name="Wegrzyn J.L."/>
            <person name="Swenson N.G."/>
        </authorList>
    </citation>
    <scope>NUCLEOTIDE SEQUENCE</scope>
    <source>
        <strain evidence="9">91603</strain>
    </source>
</reference>
<keyword evidence="4" id="KW-0804">Transcription</keyword>
<sequence length="886" mass="101079">MPVASKNRDTSRPAPTKEKCNDPGEFKCEKRRRITFENLYDDDDEEEVKLAVMERASQVQANLAPQFPSLIKYMLQSHVTRGFWLGLPSKFCLEHLPRKDTMIVLEDEDGNEYDTKYLAEKIGLSAGWRGFSISHKIREGDVAVFHLVSPTKFKVYIVRSKGSDEVDGALGLLNLDTCCRQQDSVKDVDIDIDTGICKEEEDKYWDPMSQDIPQENFVKDNMEHTSDYSENESRPFGSEALDRIILSESTVDFKDVKSIEDFKIVVNGLVINSTLSKHLLSRYYELCCTQSSFLHDGLLGNLNYKLVVGMIAEIIDIADAIRASSITTSQSDFATWENTLKAFQMMGMKVGFLQARLEQLVNFTLKSERSRTDRLIERARADEARRILEGKLLEVRQAINRLDSEIETLEGNAIRLAVMFQEVARAPWLTSSSRSYQRRDLLSRAFASHEERVYAIEKADQLQSGLDSQFPSFVKPMLHSHVNRGFWLGLPVQFCKNHLPPYDETITLVDEEGNEFPTKFLADKTGLSGGWRGFSLDHELIDGDALVFHLVMPTTFKVYIIRAYETEENEDDNDKTKEIKDNNDNKDKNEDSDVAHLSRSAKRTRASTCFSLHSKALVLKKRSRNPQLESDQVRRSIRVANKPPPNYKDIDYLNATFEVPCRSYPRRNLLNRVFASDKDRAYAIERAEELQSGLDSQYPSFVKPMLQSHVTGCFWLGLPVYFCKNHLPTNDETIILLDEEGNESLTKYLPRKTGLSGGWRGFSLEHGLVDGDALVFHLVKPTTFKVYIIRAYELEDNEDEDDKDKNEDSGVTPLRSVAKRTRSNNGDKGGKDKNEDSDVAQLSSVAKRTRSSKYFSLHFNADLDALSRFYRINAHTSDTSINENRQ</sequence>
<evidence type="ECO:0000256" key="5">
    <source>
        <dbReference type="ARBA" id="ARBA00023242"/>
    </source>
</evidence>
<name>A0AAD5IZU9_ACENE</name>
<dbReference type="AlphaFoldDB" id="A0AAD5IZU9"/>
<dbReference type="PANTHER" id="PTHR31391">
    <property type="entry name" value="B3 DOMAIN-CONTAINING PROTEIN OS11G0197600-RELATED"/>
    <property type="match status" value="1"/>
</dbReference>
<dbReference type="Proteomes" id="UP001064489">
    <property type="component" value="Chromosome 4"/>
</dbReference>
<accession>A0AAD5IZU9</accession>
<keyword evidence="3" id="KW-0238">DNA-binding</keyword>
<dbReference type="PANTHER" id="PTHR31391:SF99">
    <property type="entry name" value="B3 DOMAIN-CONTAINING PROTEIN OS06G0194400"/>
    <property type="match status" value="1"/>
</dbReference>
<protein>
    <recommendedName>
        <fullName evidence="8">TF-B3 domain-containing protein</fullName>
    </recommendedName>
</protein>
<dbReference type="PROSITE" id="PS50863">
    <property type="entry name" value="B3"/>
    <property type="match status" value="3"/>
</dbReference>
<evidence type="ECO:0000259" key="8">
    <source>
        <dbReference type="PROSITE" id="PS50863"/>
    </source>
</evidence>
<feature type="region of interest" description="Disordered" evidence="7">
    <location>
        <begin position="798"/>
        <end position="843"/>
    </location>
</feature>
<feature type="region of interest" description="Disordered" evidence="7">
    <location>
        <begin position="1"/>
        <end position="24"/>
    </location>
</feature>
<comment type="caution">
    <text evidence="9">The sequence shown here is derived from an EMBL/GenBank/DDBJ whole genome shotgun (WGS) entry which is preliminary data.</text>
</comment>
<evidence type="ECO:0000256" key="3">
    <source>
        <dbReference type="ARBA" id="ARBA00023125"/>
    </source>
</evidence>
<evidence type="ECO:0000313" key="9">
    <source>
        <dbReference type="EMBL" id="KAI9181770.1"/>
    </source>
</evidence>
<keyword evidence="6" id="KW-0175">Coiled coil</keyword>
<evidence type="ECO:0000256" key="6">
    <source>
        <dbReference type="SAM" id="Coils"/>
    </source>
</evidence>
<keyword evidence="2" id="KW-0805">Transcription regulation</keyword>
<evidence type="ECO:0000256" key="2">
    <source>
        <dbReference type="ARBA" id="ARBA00023015"/>
    </source>
</evidence>
<comment type="subcellular location">
    <subcellularLocation>
        <location evidence="1">Nucleus</location>
    </subcellularLocation>
</comment>
<organism evidence="9 10">
    <name type="scientific">Acer negundo</name>
    <name type="common">Box elder</name>
    <dbReference type="NCBI Taxonomy" id="4023"/>
    <lineage>
        <taxon>Eukaryota</taxon>
        <taxon>Viridiplantae</taxon>
        <taxon>Streptophyta</taxon>
        <taxon>Embryophyta</taxon>
        <taxon>Tracheophyta</taxon>
        <taxon>Spermatophyta</taxon>
        <taxon>Magnoliopsida</taxon>
        <taxon>eudicotyledons</taxon>
        <taxon>Gunneridae</taxon>
        <taxon>Pentapetalae</taxon>
        <taxon>rosids</taxon>
        <taxon>malvids</taxon>
        <taxon>Sapindales</taxon>
        <taxon>Sapindaceae</taxon>
        <taxon>Hippocastanoideae</taxon>
        <taxon>Acereae</taxon>
        <taxon>Acer</taxon>
    </lineage>
</organism>